<dbReference type="Proteomes" id="UP001189429">
    <property type="component" value="Unassembled WGS sequence"/>
</dbReference>
<feature type="region of interest" description="Disordered" evidence="1">
    <location>
        <begin position="1"/>
        <end position="22"/>
    </location>
</feature>
<name>A0ABN9UPC5_9DINO</name>
<feature type="compositionally biased region" description="Basic residues" evidence="1">
    <location>
        <begin position="1"/>
        <end position="10"/>
    </location>
</feature>
<feature type="non-terminal residue" evidence="2">
    <location>
        <position position="164"/>
    </location>
</feature>
<evidence type="ECO:0000313" key="2">
    <source>
        <dbReference type="EMBL" id="CAK0861657.1"/>
    </source>
</evidence>
<keyword evidence="3" id="KW-1185">Reference proteome</keyword>
<protein>
    <submittedName>
        <fullName evidence="2">Uncharacterized protein</fullName>
    </submittedName>
</protein>
<dbReference type="EMBL" id="CAUYUJ010016083">
    <property type="protein sequence ID" value="CAK0861657.1"/>
    <property type="molecule type" value="Genomic_DNA"/>
</dbReference>
<sequence>MPASSKKARKIKQDSCRDRKRAASIQNWLKKPWVREHIRRGLDLALKQTRNTVGALRKRQAELQKENASKAFDRVKSNSEKLNSLLGEACDERDAAKREARAARAEGKRGGEAAAWNEANKERCALQTALQKAKEKNRCFSLERARFLTNASRAQREAYHELAK</sequence>
<evidence type="ECO:0000256" key="1">
    <source>
        <dbReference type="SAM" id="MobiDB-lite"/>
    </source>
</evidence>
<comment type="caution">
    <text evidence="2">The sequence shown here is derived from an EMBL/GenBank/DDBJ whole genome shotgun (WGS) entry which is preliminary data.</text>
</comment>
<organism evidence="2 3">
    <name type="scientific">Prorocentrum cordatum</name>
    <dbReference type="NCBI Taxonomy" id="2364126"/>
    <lineage>
        <taxon>Eukaryota</taxon>
        <taxon>Sar</taxon>
        <taxon>Alveolata</taxon>
        <taxon>Dinophyceae</taxon>
        <taxon>Prorocentrales</taxon>
        <taxon>Prorocentraceae</taxon>
        <taxon>Prorocentrum</taxon>
    </lineage>
</organism>
<evidence type="ECO:0000313" key="3">
    <source>
        <dbReference type="Proteomes" id="UP001189429"/>
    </source>
</evidence>
<reference evidence="2" key="1">
    <citation type="submission" date="2023-10" db="EMBL/GenBank/DDBJ databases">
        <authorList>
            <person name="Chen Y."/>
            <person name="Shah S."/>
            <person name="Dougan E. K."/>
            <person name="Thang M."/>
            <person name="Chan C."/>
        </authorList>
    </citation>
    <scope>NUCLEOTIDE SEQUENCE [LARGE SCALE GENOMIC DNA]</scope>
</reference>
<accession>A0ABN9UPC5</accession>
<feature type="compositionally biased region" description="Basic and acidic residues" evidence="1">
    <location>
        <begin position="96"/>
        <end position="111"/>
    </location>
</feature>
<feature type="region of interest" description="Disordered" evidence="1">
    <location>
        <begin position="96"/>
        <end position="117"/>
    </location>
</feature>
<gene>
    <name evidence="2" type="ORF">PCOR1329_LOCUS50270</name>
</gene>
<proteinExistence type="predicted"/>